<keyword evidence="3 4" id="KW-0443">Lipid metabolism</keyword>
<dbReference type="InterPro" id="IPR050301">
    <property type="entry name" value="NTE"/>
</dbReference>
<evidence type="ECO:0000256" key="1">
    <source>
        <dbReference type="ARBA" id="ARBA00022801"/>
    </source>
</evidence>
<feature type="short sequence motif" description="DGA/G" evidence="4">
    <location>
        <begin position="259"/>
        <end position="261"/>
    </location>
</feature>
<evidence type="ECO:0000259" key="6">
    <source>
        <dbReference type="PROSITE" id="PS51635"/>
    </source>
</evidence>
<gene>
    <name evidence="7" type="ORF">EZJ19_10210</name>
</gene>
<comment type="caution">
    <text evidence="7">The sequence shown here is derived from an EMBL/GenBank/DDBJ whole genome shotgun (WGS) entry which is preliminary data.</text>
</comment>
<feature type="domain" description="PNPLA" evidence="6">
    <location>
        <begin position="112"/>
        <end position="272"/>
    </location>
</feature>
<organism evidence="7 8">
    <name type="scientific">Parasulfuritortus cantonensis</name>
    <dbReference type="NCBI Taxonomy" id="2528202"/>
    <lineage>
        <taxon>Bacteria</taxon>
        <taxon>Pseudomonadati</taxon>
        <taxon>Pseudomonadota</taxon>
        <taxon>Betaproteobacteria</taxon>
        <taxon>Nitrosomonadales</taxon>
        <taxon>Thiobacillaceae</taxon>
        <taxon>Parasulfuritortus</taxon>
    </lineage>
</organism>
<dbReference type="GO" id="GO:0016042">
    <property type="term" value="P:lipid catabolic process"/>
    <property type="evidence" value="ECO:0007669"/>
    <property type="project" value="UniProtKB-UniRule"/>
</dbReference>
<feature type="compositionally biased region" description="Basic residues" evidence="5">
    <location>
        <begin position="74"/>
        <end position="86"/>
    </location>
</feature>
<evidence type="ECO:0000313" key="8">
    <source>
        <dbReference type="Proteomes" id="UP000295443"/>
    </source>
</evidence>
<comment type="caution">
    <text evidence="4">Lacks conserved residue(s) required for the propagation of feature annotation.</text>
</comment>
<dbReference type="InterPro" id="IPR002641">
    <property type="entry name" value="PNPLA_dom"/>
</dbReference>
<keyword evidence="2 4" id="KW-0442">Lipid degradation</keyword>
<feature type="region of interest" description="Disordered" evidence="5">
    <location>
        <begin position="1"/>
        <end position="91"/>
    </location>
</feature>
<proteinExistence type="predicted"/>
<feature type="active site" description="Proton acceptor" evidence="4">
    <location>
        <position position="259"/>
    </location>
</feature>
<evidence type="ECO:0000256" key="4">
    <source>
        <dbReference type="PROSITE-ProRule" id="PRU01161"/>
    </source>
</evidence>
<evidence type="ECO:0000256" key="2">
    <source>
        <dbReference type="ARBA" id="ARBA00022963"/>
    </source>
</evidence>
<dbReference type="GO" id="GO:0016787">
    <property type="term" value="F:hydrolase activity"/>
    <property type="evidence" value="ECO:0007669"/>
    <property type="project" value="UniProtKB-UniRule"/>
</dbReference>
<dbReference type="PANTHER" id="PTHR14226:SF76">
    <property type="entry name" value="NTE FAMILY PROTEIN RSSA"/>
    <property type="match status" value="1"/>
</dbReference>
<feature type="compositionally biased region" description="Basic and acidic residues" evidence="5">
    <location>
        <begin position="49"/>
        <end position="58"/>
    </location>
</feature>
<dbReference type="OrthoDB" id="5290098at2"/>
<dbReference type="PROSITE" id="PS51635">
    <property type="entry name" value="PNPLA"/>
    <property type="match status" value="1"/>
</dbReference>
<feature type="active site" description="Nucleophile" evidence="4">
    <location>
        <position position="145"/>
    </location>
</feature>
<dbReference type="SUPFAM" id="SSF52151">
    <property type="entry name" value="FabD/lysophospholipase-like"/>
    <property type="match status" value="1"/>
</dbReference>
<name>A0A4R1B8X4_9PROT</name>
<sequence length="430" mass="45625">MAGRGDRRRLAGAGAGLPGRPGGRGGRRGALRRRTRRRGRRAPRHGARRGAERRRERLCLPGPPGQGAPDRRLHAARRPGPGRRPRTARDGQHTVVPVKEVKARHPAGRIGLALGSGSARGLAHLGVIRALTEAGIEVDCIAGTSIGALVGAIHAAGKLDSLAATFQDFDWKRTLSFFDVVLPKSGLIDGAEVGALVREHVRADAIEALAKPFAAVATDLASGAEVVLRQGDVIEAVRASISVPGIFTPVRRDGRILVDGGLTNPVPVSVARALGADYVIAVDLNHGIAAGKNLKPLRGRRREPAGEPNGLARWAENQRRALAELKARLLARAPADAAQFARWASAEEPLPNIFEVLLASINVMEASITATRLGLEPPDLLIRPPLGHIRFLEFGRAEEIIGIGYESTRRALAALAPAGPRTPRQGDARP</sequence>
<accession>A0A4R1B8X4</accession>
<evidence type="ECO:0000256" key="5">
    <source>
        <dbReference type="SAM" id="MobiDB-lite"/>
    </source>
</evidence>
<keyword evidence="1 4" id="KW-0378">Hydrolase</keyword>
<dbReference type="Pfam" id="PF01734">
    <property type="entry name" value="Patatin"/>
    <property type="match status" value="1"/>
</dbReference>
<feature type="compositionally biased region" description="Gly residues" evidence="5">
    <location>
        <begin position="13"/>
        <end position="24"/>
    </location>
</feature>
<evidence type="ECO:0000256" key="3">
    <source>
        <dbReference type="ARBA" id="ARBA00023098"/>
    </source>
</evidence>
<keyword evidence="8" id="KW-1185">Reference proteome</keyword>
<dbReference type="Gene3D" id="3.40.1090.10">
    <property type="entry name" value="Cytosolic phospholipase A2 catalytic domain"/>
    <property type="match status" value="2"/>
</dbReference>
<dbReference type="PANTHER" id="PTHR14226">
    <property type="entry name" value="NEUROPATHY TARGET ESTERASE/SWISS CHEESE D.MELANOGASTER"/>
    <property type="match status" value="1"/>
</dbReference>
<dbReference type="InterPro" id="IPR016035">
    <property type="entry name" value="Acyl_Trfase/lysoPLipase"/>
</dbReference>
<evidence type="ECO:0000313" key="7">
    <source>
        <dbReference type="EMBL" id="TCJ13415.1"/>
    </source>
</evidence>
<feature type="compositionally biased region" description="Basic residues" evidence="5">
    <location>
        <begin position="25"/>
        <end position="48"/>
    </location>
</feature>
<reference evidence="7 8" key="1">
    <citation type="submission" date="2019-03" db="EMBL/GenBank/DDBJ databases">
        <title>Genome sequence of Thiobacillaceae bacterium LSR1, a sulfur-oxidizing bacterium isolated from freshwater sediment.</title>
        <authorList>
            <person name="Li S."/>
        </authorList>
    </citation>
    <scope>NUCLEOTIDE SEQUENCE [LARGE SCALE GENOMIC DNA]</scope>
    <source>
        <strain evidence="7 8">LSR1</strain>
    </source>
</reference>
<dbReference type="AlphaFoldDB" id="A0A4R1B8X4"/>
<dbReference type="Proteomes" id="UP000295443">
    <property type="component" value="Unassembled WGS sequence"/>
</dbReference>
<feature type="short sequence motif" description="GXSXG" evidence="4">
    <location>
        <begin position="143"/>
        <end position="147"/>
    </location>
</feature>
<dbReference type="EMBL" id="SJZB01000039">
    <property type="protein sequence ID" value="TCJ13415.1"/>
    <property type="molecule type" value="Genomic_DNA"/>
</dbReference>
<protein>
    <submittedName>
        <fullName evidence="7">Patatin</fullName>
    </submittedName>
</protein>